<feature type="transmembrane region" description="Helical" evidence="8">
    <location>
        <begin position="410"/>
        <end position="434"/>
    </location>
</feature>
<dbReference type="GO" id="GO:0005886">
    <property type="term" value="C:plasma membrane"/>
    <property type="evidence" value="ECO:0007669"/>
    <property type="project" value="TreeGrafter"/>
</dbReference>
<feature type="transmembrane region" description="Helical" evidence="8">
    <location>
        <begin position="129"/>
        <end position="151"/>
    </location>
</feature>
<evidence type="ECO:0000256" key="4">
    <source>
        <dbReference type="ARBA" id="ARBA00022847"/>
    </source>
</evidence>
<evidence type="ECO:0000256" key="8">
    <source>
        <dbReference type="SAM" id="Phobius"/>
    </source>
</evidence>
<keyword evidence="10" id="KW-1185">Reference proteome</keyword>
<feature type="transmembrane region" description="Helical" evidence="8">
    <location>
        <begin position="305"/>
        <end position="328"/>
    </location>
</feature>
<organism evidence="9 10">
    <name type="scientific">Salinarimonas soli</name>
    <dbReference type="NCBI Taxonomy" id="1638099"/>
    <lineage>
        <taxon>Bacteria</taxon>
        <taxon>Pseudomonadati</taxon>
        <taxon>Pseudomonadota</taxon>
        <taxon>Alphaproteobacteria</taxon>
        <taxon>Hyphomicrobiales</taxon>
        <taxon>Salinarimonadaceae</taxon>
        <taxon>Salinarimonas</taxon>
    </lineage>
</organism>
<evidence type="ECO:0000256" key="3">
    <source>
        <dbReference type="ARBA" id="ARBA00022692"/>
    </source>
</evidence>
<feature type="transmembrane region" description="Helical" evidence="8">
    <location>
        <begin position="349"/>
        <end position="369"/>
    </location>
</feature>
<dbReference type="Proteomes" id="UP000323142">
    <property type="component" value="Unassembled WGS sequence"/>
</dbReference>
<dbReference type="PANTHER" id="PTHR11706:SF33">
    <property type="entry name" value="NATURAL RESISTANCE-ASSOCIATED MACROPHAGE PROTEIN 2"/>
    <property type="match status" value="1"/>
</dbReference>
<dbReference type="GO" id="GO:0005384">
    <property type="term" value="F:manganese ion transmembrane transporter activity"/>
    <property type="evidence" value="ECO:0007669"/>
    <property type="project" value="TreeGrafter"/>
</dbReference>
<evidence type="ECO:0000256" key="2">
    <source>
        <dbReference type="ARBA" id="ARBA00022448"/>
    </source>
</evidence>
<protein>
    <submittedName>
        <fullName evidence="9">Divalent metal cation transporter</fullName>
    </submittedName>
</protein>
<name>A0A5B2V7E5_9HYPH</name>
<feature type="region of interest" description="Disordered" evidence="7">
    <location>
        <begin position="1"/>
        <end position="21"/>
    </location>
</feature>
<dbReference type="AlphaFoldDB" id="A0A5B2V7E5"/>
<feature type="transmembrane region" description="Helical" evidence="8">
    <location>
        <begin position="98"/>
        <end position="117"/>
    </location>
</feature>
<accession>A0A5B2V7E5</accession>
<comment type="caution">
    <text evidence="9">The sequence shown here is derived from an EMBL/GenBank/DDBJ whole genome shotgun (WGS) entry which is preliminary data.</text>
</comment>
<sequence>MDDAHQEPRPEPPSPVVEPSKPRLLKVLGPGFIAGASDDDPSGIGTYSQAGAQLGYALAWSMLFTFPLMTATQMVSARIGRTTGRGLAGILRQHYPGWLLHSIVLLVLTANIINIGADLGAMADATRLVIGGPQVLYVIAYAVICMAMQIFLQYTRYVSVLKWLALVLLAYVATLFMAKVSWRKALTGLVIPHLGFDKDQITTFVAILGTTISPYLFFWQAAQEAEDVRTMPRRRILKRAPEQGERALERIALDTVVGMAVSNLIAVAIILTCAATLHASGVTTIETSAQAAQALKPVAGALAEAIFAVGIVGTGLMAVPVLAGSAAYAIGEARKWPIGLSRQPTEPQAFYGTIVLATLIGMGLNLTALDPIEALYWSAVINGVVAVPVMAVMMWLSASQKVMGPFVVTGWLKALGWAATAVMAVAVVAMAIVVL</sequence>
<dbReference type="OrthoDB" id="9787548at2"/>
<dbReference type="Pfam" id="PF01566">
    <property type="entry name" value="Nramp"/>
    <property type="match status" value="1"/>
</dbReference>
<keyword evidence="3 8" id="KW-0812">Transmembrane</keyword>
<reference evidence="9 10" key="2">
    <citation type="submission" date="2019-09" db="EMBL/GenBank/DDBJ databases">
        <authorList>
            <person name="Jin C."/>
        </authorList>
    </citation>
    <scope>NUCLEOTIDE SEQUENCE [LARGE SCALE GENOMIC DNA]</scope>
    <source>
        <strain evidence="9 10">BN140002</strain>
    </source>
</reference>
<feature type="transmembrane region" description="Helical" evidence="8">
    <location>
        <begin position="57"/>
        <end position="77"/>
    </location>
</feature>
<feature type="transmembrane region" description="Helical" evidence="8">
    <location>
        <begin position="201"/>
        <end position="219"/>
    </location>
</feature>
<feature type="transmembrane region" description="Helical" evidence="8">
    <location>
        <begin position="375"/>
        <end position="398"/>
    </location>
</feature>
<dbReference type="GO" id="GO:0034755">
    <property type="term" value="P:iron ion transmembrane transport"/>
    <property type="evidence" value="ECO:0007669"/>
    <property type="project" value="TreeGrafter"/>
</dbReference>
<dbReference type="RefSeq" id="WP_149822198.1">
    <property type="nucleotide sequence ID" value="NZ_VUOA01000050.1"/>
</dbReference>
<evidence type="ECO:0000313" key="10">
    <source>
        <dbReference type="Proteomes" id="UP000323142"/>
    </source>
</evidence>
<dbReference type="GO" id="GO:0015086">
    <property type="term" value="F:cadmium ion transmembrane transporter activity"/>
    <property type="evidence" value="ECO:0007669"/>
    <property type="project" value="TreeGrafter"/>
</dbReference>
<evidence type="ECO:0000256" key="7">
    <source>
        <dbReference type="SAM" id="MobiDB-lite"/>
    </source>
</evidence>
<reference evidence="9 10" key="1">
    <citation type="submission" date="2019-09" db="EMBL/GenBank/DDBJ databases">
        <title>Salinarimonas rosea gen. nov., sp. nov., a new member of the a-2 subgroup of the Proteobacteria.</title>
        <authorList>
            <person name="Liu J."/>
        </authorList>
    </citation>
    <scope>NUCLEOTIDE SEQUENCE [LARGE SCALE GENOMIC DNA]</scope>
    <source>
        <strain evidence="9 10">BN140002</strain>
    </source>
</reference>
<feature type="compositionally biased region" description="Basic and acidic residues" evidence="7">
    <location>
        <begin position="1"/>
        <end position="10"/>
    </location>
</feature>
<dbReference type="EMBL" id="VUOA01000050">
    <property type="protein sequence ID" value="KAA2234169.1"/>
    <property type="molecule type" value="Genomic_DNA"/>
</dbReference>
<keyword evidence="4" id="KW-0769">Symport</keyword>
<feature type="transmembrane region" description="Helical" evidence="8">
    <location>
        <begin position="163"/>
        <end position="181"/>
    </location>
</feature>
<keyword evidence="6 8" id="KW-0472">Membrane</keyword>
<evidence type="ECO:0000313" key="9">
    <source>
        <dbReference type="EMBL" id="KAA2234169.1"/>
    </source>
</evidence>
<comment type="subcellular location">
    <subcellularLocation>
        <location evidence="1">Membrane</location>
        <topology evidence="1">Multi-pass membrane protein</topology>
    </subcellularLocation>
</comment>
<gene>
    <name evidence="9" type="ORF">F0L46_24255</name>
</gene>
<evidence type="ECO:0000256" key="5">
    <source>
        <dbReference type="ARBA" id="ARBA00022989"/>
    </source>
</evidence>
<proteinExistence type="predicted"/>
<dbReference type="InterPro" id="IPR001046">
    <property type="entry name" value="NRAMP_fam"/>
</dbReference>
<keyword evidence="2" id="KW-0813">Transport</keyword>
<dbReference type="GO" id="GO:0015293">
    <property type="term" value="F:symporter activity"/>
    <property type="evidence" value="ECO:0007669"/>
    <property type="project" value="UniProtKB-KW"/>
</dbReference>
<feature type="transmembrane region" description="Helical" evidence="8">
    <location>
        <begin position="256"/>
        <end position="277"/>
    </location>
</feature>
<evidence type="ECO:0000256" key="1">
    <source>
        <dbReference type="ARBA" id="ARBA00004141"/>
    </source>
</evidence>
<keyword evidence="5 8" id="KW-1133">Transmembrane helix</keyword>
<evidence type="ECO:0000256" key="6">
    <source>
        <dbReference type="ARBA" id="ARBA00023136"/>
    </source>
</evidence>
<dbReference type="PANTHER" id="PTHR11706">
    <property type="entry name" value="SOLUTE CARRIER PROTEIN FAMILY 11 MEMBER"/>
    <property type="match status" value="1"/>
</dbReference>